<dbReference type="Proteomes" id="UP000318995">
    <property type="component" value="Unassembled WGS sequence"/>
</dbReference>
<reference evidence="1 2" key="1">
    <citation type="submission" date="2019-02" db="EMBL/GenBank/DDBJ databases">
        <title>Deep-cultivation of Planctomycetes and their phenomic and genomic characterization uncovers novel biology.</title>
        <authorList>
            <person name="Wiegand S."/>
            <person name="Jogler M."/>
            <person name="Boedeker C."/>
            <person name="Pinto D."/>
            <person name="Vollmers J."/>
            <person name="Rivas-Marin E."/>
            <person name="Kohn T."/>
            <person name="Peeters S.H."/>
            <person name="Heuer A."/>
            <person name="Rast P."/>
            <person name="Oberbeckmann S."/>
            <person name="Bunk B."/>
            <person name="Jeske O."/>
            <person name="Meyerdierks A."/>
            <person name="Storesund J.E."/>
            <person name="Kallscheuer N."/>
            <person name="Luecker S."/>
            <person name="Lage O.M."/>
            <person name="Pohl T."/>
            <person name="Merkel B.J."/>
            <person name="Hornburger P."/>
            <person name="Mueller R.-W."/>
            <person name="Bruemmer F."/>
            <person name="Labrenz M."/>
            <person name="Spormann A.M."/>
            <person name="Op Den Camp H."/>
            <person name="Overmann J."/>
            <person name="Amann R."/>
            <person name="Jetten M.S.M."/>
            <person name="Mascher T."/>
            <person name="Medema M.H."/>
            <person name="Devos D.P."/>
            <person name="Kaster A.-K."/>
            <person name="Ovreas L."/>
            <person name="Rohde M."/>
            <person name="Galperin M.Y."/>
            <person name="Jogler C."/>
        </authorList>
    </citation>
    <scope>NUCLEOTIDE SEQUENCE [LARGE SCALE GENOMIC DNA]</scope>
    <source>
        <strain evidence="1 2">Pla111</strain>
    </source>
</reference>
<gene>
    <name evidence="1" type="ORF">Pla111_26180</name>
</gene>
<dbReference type="AlphaFoldDB" id="A0A5C5VVF2"/>
<proteinExistence type="predicted"/>
<sequence>MPRLLSEASPLSPKTRSLRFAVTVIAIALTSVSCRPNETVTRIPADHARLRGIATIYAYAAADLGRPPRSVDELLPIFEKASITDPDQTLTSTRDGQPFVIVWGVDVAGVYAGSAAPLAYERLGVDGRRLAITCGLRIKEVNESEFAVLSWPYGYQPEE</sequence>
<name>A0A5C5VVF2_9BACT</name>
<keyword evidence="2" id="KW-1185">Reference proteome</keyword>
<dbReference type="OrthoDB" id="264179at2"/>
<evidence type="ECO:0000313" key="2">
    <source>
        <dbReference type="Proteomes" id="UP000318995"/>
    </source>
</evidence>
<comment type="caution">
    <text evidence="1">The sequence shown here is derived from an EMBL/GenBank/DDBJ whole genome shotgun (WGS) entry which is preliminary data.</text>
</comment>
<dbReference type="EMBL" id="SJPH01000006">
    <property type="protein sequence ID" value="TWT42646.1"/>
    <property type="molecule type" value="Genomic_DNA"/>
</dbReference>
<protein>
    <submittedName>
        <fullName evidence="1">Uncharacterized protein</fullName>
    </submittedName>
</protein>
<evidence type="ECO:0000313" key="1">
    <source>
        <dbReference type="EMBL" id="TWT42646.1"/>
    </source>
</evidence>
<accession>A0A5C5VVF2</accession>
<organism evidence="1 2">
    <name type="scientific">Botrimarina hoheduenensis</name>
    <dbReference type="NCBI Taxonomy" id="2528000"/>
    <lineage>
        <taxon>Bacteria</taxon>
        <taxon>Pseudomonadati</taxon>
        <taxon>Planctomycetota</taxon>
        <taxon>Planctomycetia</taxon>
        <taxon>Pirellulales</taxon>
        <taxon>Lacipirellulaceae</taxon>
        <taxon>Botrimarina</taxon>
    </lineage>
</organism>
<dbReference type="PROSITE" id="PS51257">
    <property type="entry name" value="PROKAR_LIPOPROTEIN"/>
    <property type="match status" value="1"/>
</dbReference>